<feature type="domain" description="HTH cro/C1-type" evidence="3">
    <location>
        <begin position="7"/>
        <end position="61"/>
    </location>
</feature>
<name>A0A9D1V411_9FIRM</name>
<dbReference type="PROSITE" id="PS50943">
    <property type="entry name" value="HTH_CROC1"/>
    <property type="match status" value="1"/>
</dbReference>
<keyword evidence="2" id="KW-0812">Transmembrane</keyword>
<feature type="transmembrane region" description="Helical" evidence="2">
    <location>
        <begin position="108"/>
        <end position="128"/>
    </location>
</feature>
<evidence type="ECO:0000256" key="2">
    <source>
        <dbReference type="SAM" id="Phobius"/>
    </source>
</evidence>
<dbReference type="InterPro" id="IPR010982">
    <property type="entry name" value="Lambda_DNA-bd_dom_sf"/>
</dbReference>
<dbReference type="PANTHER" id="PTHR46558">
    <property type="entry name" value="TRACRIPTIONAL REGULATORY PROTEIN-RELATED-RELATED"/>
    <property type="match status" value="1"/>
</dbReference>
<reference evidence="4" key="1">
    <citation type="journal article" date="2021" name="PeerJ">
        <title>Extensive microbial diversity within the chicken gut microbiome revealed by metagenomics and culture.</title>
        <authorList>
            <person name="Gilroy R."/>
            <person name="Ravi A."/>
            <person name="Getino M."/>
            <person name="Pursley I."/>
            <person name="Horton D.L."/>
            <person name="Alikhan N.F."/>
            <person name="Baker D."/>
            <person name="Gharbi K."/>
            <person name="Hall N."/>
            <person name="Watson M."/>
            <person name="Adriaenssens E.M."/>
            <person name="Foster-Nyarko E."/>
            <person name="Jarju S."/>
            <person name="Secka A."/>
            <person name="Antonio M."/>
            <person name="Oren A."/>
            <person name="Chaudhuri R.R."/>
            <person name="La Ragione R."/>
            <person name="Hildebrand F."/>
            <person name="Pallen M.J."/>
        </authorList>
    </citation>
    <scope>NUCLEOTIDE SEQUENCE</scope>
    <source>
        <strain evidence="4">2239</strain>
    </source>
</reference>
<evidence type="ECO:0000256" key="1">
    <source>
        <dbReference type="ARBA" id="ARBA00023125"/>
    </source>
</evidence>
<reference evidence="4" key="2">
    <citation type="submission" date="2021-04" db="EMBL/GenBank/DDBJ databases">
        <authorList>
            <person name="Gilroy R."/>
        </authorList>
    </citation>
    <scope>NUCLEOTIDE SEQUENCE</scope>
    <source>
        <strain evidence="4">2239</strain>
    </source>
</reference>
<evidence type="ECO:0000259" key="3">
    <source>
        <dbReference type="PROSITE" id="PS50943"/>
    </source>
</evidence>
<dbReference type="CDD" id="cd00093">
    <property type="entry name" value="HTH_XRE"/>
    <property type="match status" value="1"/>
</dbReference>
<dbReference type="SMART" id="SM00530">
    <property type="entry name" value="HTH_XRE"/>
    <property type="match status" value="1"/>
</dbReference>
<dbReference type="Gene3D" id="1.10.260.40">
    <property type="entry name" value="lambda repressor-like DNA-binding domains"/>
    <property type="match status" value="1"/>
</dbReference>
<dbReference type="Pfam" id="PF01381">
    <property type="entry name" value="HTH_3"/>
    <property type="match status" value="1"/>
</dbReference>
<protein>
    <submittedName>
        <fullName evidence="4">Helix-turn-helix domain-containing protein</fullName>
    </submittedName>
</protein>
<dbReference type="GO" id="GO:0003677">
    <property type="term" value="F:DNA binding"/>
    <property type="evidence" value="ECO:0007669"/>
    <property type="project" value="UniProtKB-KW"/>
</dbReference>
<dbReference type="EMBL" id="DXFW01000018">
    <property type="protein sequence ID" value="HIX05671.1"/>
    <property type="molecule type" value="Genomic_DNA"/>
</dbReference>
<dbReference type="InterPro" id="IPR001387">
    <property type="entry name" value="Cro/C1-type_HTH"/>
</dbReference>
<dbReference type="AlphaFoldDB" id="A0A9D1V411"/>
<keyword evidence="2" id="KW-1133">Transmembrane helix</keyword>
<dbReference type="Proteomes" id="UP000824193">
    <property type="component" value="Unassembled WGS sequence"/>
</dbReference>
<dbReference type="SUPFAM" id="SSF47413">
    <property type="entry name" value="lambda repressor-like DNA-binding domains"/>
    <property type="match status" value="1"/>
</dbReference>
<proteinExistence type="predicted"/>
<evidence type="ECO:0000313" key="4">
    <source>
        <dbReference type="EMBL" id="HIX05671.1"/>
    </source>
</evidence>
<evidence type="ECO:0000313" key="5">
    <source>
        <dbReference type="Proteomes" id="UP000824193"/>
    </source>
</evidence>
<keyword evidence="2" id="KW-0472">Membrane</keyword>
<sequence length="413" mass="45152">MTLGNRIAALRKAAGLSQEALAAKLGVSRQAIGKWEADASLPGLDNLHQLAKALGVSIDALLTGKEAAEPPVPSEDTAAEQAPLSLDGVQALLEGQTRSEQRRQKRTLLWLGVPAALTVLALAGGLVWQGGQLADLRQQLEIMRSNVSTLDGSVAALQNRLDTFTPNTPQTAPSESLLASWDIQTKEYSPTDGRVLMSLSATPRTITEDCALRFTFVLSDGQSLSMDAVRGEGDVFLAEGWVPLAESYTLNVSLTRGDETKAEQLYTEFTFAGQYEMQIRELPFVAQSASHIAFSETFTVRQEAGDYEIPVEVCYSEGGRPYQWPVKAWVTGTLAGEEVLDLALDTDFIQPGSENAPSEPSGQVTFYLRFTLEKRAFTLPWKEEYENGDRPEIDYQLHILDNSDNESTYSLNL</sequence>
<comment type="caution">
    <text evidence="4">The sequence shown here is derived from an EMBL/GenBank/DDBJ whole genome shotgun (WGS) entry which is preliminary data.</text>
</comment>
<accession>A0A9D1V411</accession>
<keyword evidence="1" id="KW-0238">DNA-binding</keyword>
<dbReference type="PANTHER" id="PTHR46558:SF13">
    <property type="entry name" value="HTH-TYPE TRANSCRIPTIONAL REGULATOR IMMR"/>
    <property type="match status" value="1"/>
</dbReference>
<gene>
    <name evidence="4" type="ORF">H9865_06170</name>
</gene>
<organism evidence="4 5">
    <name type="scientific">Candidatus Allofournierella pullicola</name>
    <dbReference type="NCBI Taxonomy" id="2838596"/>
    <lineage>
        <taxon>Bacteria</taxon>
        <taxon>Bacillati</taxon>
        <taxon>Bacillota</taxon>
        <taxon>Clostridia</taxon>
        <taxon>Eubacteriales</taxon>
        <taxon>Oscillospiraceae</taxon>
        <taxon>Allofournierella</taxon>
    </lineage>
</organism>